<sequence length="86" mass="10605">ELNSESYMKEIKQITEKIMIRKGIKRVDESKIFVDIDKIKDCLKDNIEEMFNKYYLKTLLLYFYLHYPYILLFDLVSEYLMKINNY</sequence>
<feature type="non-terminal residue" evidence="2">
    <location>
        <position position="1"/>
    </location>
</feature>
<keyword evidence="1" id="KW-1133">Transmembrane helix</keyword>
<name>W1XK33_9ZZZZ</name>
<feature type="transmembrane region" description="Helical" evidence="1">
    <location>
        <begin position="59"/>
        <end position="81"/>
    </location>
</feature>
<keyword evidence="1" id="KW-0472">Membrane</keyword>
<comment type="caution">
    <text evidence="2">The sequence shown here is derived from an EMBL/GenBank/DDBJ whole genome shotgun (WGS) entry which is preliminary data.</text>
</comment>
<gene>
    <name evidence="2" type="ORF">Q604_UNBC16263G0001</name>
</gene>
<accession>W1XK33</accession>
<evidence type="ECO:0000256" key="1">
    <source>
        <dbReference type="SAM" id="Phobius"/>
    </source>
</evidence>
<organism evidence="2">
    <name type="scientific">human gut metagenome</name>
    <dbReference type="NCBI Taxonomy" id="408170"/>
    <lineage>
        <taxon>unclassified sequences</taxon>
        <taxon>metagenomes</taxon>
        <taxon>organismal metagenomes</taxon>
    </lineage>
</organism>
<reference evidence="2" key="1">
    <citation type="submission" date="2013-12" db="EMBL/GenBank/DDBJ databases">
        <title>A Varibaculum cambriense genome reconstructed from a premature infant gut community with otherwise low bacterial novelty that shifts toward anaerobic metabolism during the third week of life.</title>
        <authorList>
            <person name="Brown C.T."/>
            <person name="Sharon I."/>
            <person name="Thomas B.C."/>
            <person name="Castelle C.J."/>
            <person name="Morowitz M.J."/>
            <person name="Banfield J.F."/>
        </authorList>
    </citation>
    <scope>NUCLEOTIDE SEQUENCE</scope>
</reference>
<dbReference type="EMBL" id="AZMM01016263">
    <property type="protein sequence ID" value="ETJ29194.1"/>
    <property type="molecule type" value="Genomic_DNA"/>
</dbReference>
<feature type="non-terminal residue" evidence="2">
    <location>
        <position position="86"/>
    </location>
</feature>
<dbReference type="AlphaFoldDB" id="W1XK33"/>
<keyword evidence="1" id="KW-0812">Transmembrane</keyword>
<evidence type="ECO:0000313" key="2">
    <source>
        <dbReference type="EMBL" id="ETJ29194.1"/>
    </source>
</evidence>
<protein>
    <submittedName>
        <fullName evidence="2">Reticulocyte binding protein</fullName>
    </submittedName>
</protein>
<proteinExistence type="predicted"/>